<dbReference type="OrthoDB" id="4160690at2759"/>
<comment type="caution">
    <text evidence="3">The sequence shown here is derived from an EMBL/GenBank/DDBJ whole genome shotgun (WGS) entry which is preliminary data.</text>
</comment>
<accession>A0A179IAS8</accession>
<evidence type="ECO:0000313" key="3">
    <source>
        <dbReference type="EMBL" id="OAQ99765.1"/>
    </source>
</evidence>
<proteinExistence type="predicted"/>
<feature type="compositionally biased region" description="Polar residues" evidence="1">
    <location>
        <begin position="188"/>
        <end position="206"/>
    </location>
</feature>
<protein>
    <recommendedName>
        <fullName evidence="5">Extracellular membrane protein CFEM domain-containing protein</fullName>
    </recommendedName>
</protein>
<feature type="compositionally biased region" description="Low complexity" evidence="1">
    <location>
        <begin position="172"/>
        <end position="187"/>
    </location>
</feature>
<dbReference type="EMBL" id="LUKN01002040">
    <property type="protein sequence ID" value="OAQ99765.1"/>
    <property type="molecule type" value="Genomic_DNA"/>
</dbReference>
<keyword evidence="4" id="KW-1185">Reference proteome</keyword>
<feature type="chain" id="PRO_5008104245" description="Extracellular membrane protein CFEM domain-containing protein" evidence="2">
    <location>
        <begin position="20"/>
        <end position="237"/>
    </location>
</feature>
<reference evidence="3 4" key="1">
    <citation type="submission" date="2016-03" db="EMBL/GenBank/DDBJ databases">
        <title>Fine-scale spatial genetic structure of a fungal parasite of coffee scale insects.</title>
        <authorList>
            <person name="Jackson D."/>
            <person name="Zemenick K.A."/>
            <person name="Malloure B."/>
            <person name="Quandt C.A."/>
            <person name="James T.Y."/>
        </authorList>
    </citation>
    <scope>NUCLEOTIDE SEQUENCE [LARGE SCALE GENOMIC DNA]</scope>
    <source>
        <strain evidence="3 4">UM487</strain>
    </source>
</reference>
<feature type="signal peptide" evidence="2">
    <location>
        <begin position="1"/>
        <end position="19"/>
    </location>
</feature>
<name>A0A179IAS8_CORDF</name>
<evidence type="ECO:0000256" key="2">
    <source>
        <dbReference type="SAM" id="SignalP"/>
    </source>
</evidence>
<evidence type="ECO:0000256" key="1">
    <source>
        <dbReference type="SAM" id="MobiDB-lite"/>
    </source>
</evidence>
<dbReference type="Proteomes" id="UP000243081">
    <property type="component" value="Unassembled WGS sequence"/>
</dbReference>
<feature type="compositionally biased region" description="Polar residues" evidence="1">
    <location>
        <begin position="159"/>
        <end position="171"/>
    </location>
</feature>
<dbReference type="AlphaFoldDB" id="A0A179IAS8"/>
<feature type="compositionally biased region" description="Low complexity" evidence="1">
    <location>
        <begin position="106"/>
        <end position="158"/>
    </location>
</feature>
<feature type="region of interest" description="Disordered" evidence="1">
    <location>
        <begin position="106"/>
        <end position="206"/>
    </location>
</feature>
<evidence type="ECO:0000313" key="4">
    <source>
        <dbReference type="Proteomes" id="UP000243081"/>
    </source>
</evidence>
<sequence length="237" mass="23257">MHFVASLVAVGSIASLASASIGFEFPATVPLSKRQRSGPAYDCHANCGNTILGSAKDGYCEDSNWKDLLNRCLECAMTYDIWEDYGKKVGAAAKKCGLDAIPKAAAGTGSASSSEAPKTTTAQSSAPASSAPASSAPTSSAPATQPSASGQPSQSATTPQTSHASGSSQVQSTSAAGSHSSGAATTGVPTTAKPSTGASHTAGNSATSTPIQVGAACVQKPAMLAAGAVAVFAVNMI</sequence>
<evidence type="ECO:0008006" key="5">
    <source>
        <dbReference type="Google" id="ProtNLM"/>
    </source>
</evidence>
<organism evidence="3 4">
    <name type="scientific">Cordyceps confragosa</name>
    <name type="common">Lecanicillium lecanii</name>
    <dbReference type="NCBI Taxonomy" id="2714763"/>
    <lineage>
        <taxon>Eukaryota</taxon>
        <taxon>Fungi</taxon>
        <taxon>Dikarya</taxon>
        <taxon>Ascomycota</taxon>
        <taxon>Pezizomycotina</taxon>
        <taxon>Sordariomycetes</taxon>
        <taxon>Hypocreomycetidae</taxon>
        <taxon>Hypocreales</taxon>
        <taxon>Cordycipitaceae</taxon>
        <taxon>Akanthomyces</taxon>
    </lineage>
</organism>
<keyword evidence="2" id="KW-0732">Signal</keyword>
<gene>
    <name evidence="3" type="ORF">LLEC1_07400</name>
</gene>
<dbReference type="OMA" id="MSCANTY"/>